<reference evidence="1 2" key="1">
    <citation type="journal article" date="2019" name="Int. J. Syst. Evol. Microbiol.">
        <title>The Global Catalogue of Microorganisms (GCM) 10K type strain sequencing project: providing services to taxonomists for standard genome sequencing and annotation.</title>
        <authorList>
            <consortium name="The Broad Institute Genomics Platform"/>
            <consortium name="The Broad Institute Genome Sequencing Center for Infectious Disease"/>
            <person name="Wu L."/>
            <person name="Ma J."/>
        </authorList>
    </citation>
    <scope>NUCLEOTIDE SEQUENCE [LARGE SCALE GENOMIC DNA]</scope>
    <source>
        <strain evidence="1 2">GX26</strain>
    </source>
</reference>
<gene>
    <name evidence="1" type="ORF">ACFQGB_20205</name>
</gene>
<comment type="caution">
    <text evidence="1">The sequence shown here is derived from an EMBL/GenBank/DDBJ whole genome shotgun (WGS) entry which is preliminary data.</text>
</comment>
<dbReference type="AlphaFoldDB" id="A0ABD5VJE6"/>
<evidence type="ECO:0000313" key="2">
    <source>
        <dbReference type="Proteomes" id="UP001596395"/>
    </source>
</evidence>
<accession>A0ABD5VJE6</accession>
<dbReference type="Gene3D" id="2.130.10.10">
    <property type="entry name" value="YVTN repeat-like/Quinoprotein amine dehydrogenase"/>
    <property type="match status" value="1"/>
</dbReference>
<dbReference type="InterPro" id="IPR011047">
    <property type="entry name" value="Quinoprotein_ADH-like_sf"/>
</dbReference>
<evidence type="ECO:0000313" key="1">
    <source>
        <dbReference type="EMBL" id="MFC6955191.1"/>
    </source>
</evidence>
<sequence>MSEYAEVGSFELSGVDASAAGEDEVVLVADGDVVHVQGRERTTLQVEGEPVDVAVAELVYVLTAGSLVALSVDGRGSRGWSVDLSGEDVEAVAAIPDSDVVCVLTPSSLIGVDRERGSRRWSTERPYADIEGEDDLAAGDEHVLYGTWTFVTGFDASGEQVLDETLDSAVVDVGWTDGVVVAALKTGKLVGLDVADGSVSWETEISARAVASGGATEAFVQTDDGVLRVSSDGSYEPVDDLTPGTVYPARSGALACVYRDGMLSVYRRRIDPDTVEAVLETSTVEPGSDVEVRVRSDLERAATVRVDATVDDAVLDEDGVAVDVPAGGEGVATFRVEEVERVDETTVTVAVNDVEVVEETVGVERPTPSADDISCTFDLDQVDGSTVEGTVVVENDGETSPRLRVVEDDVDLGIVGPGEAATASVSAPFVPGEPVERTVASETGERVATATSTLGDGRTTVTVEQTVDDEFLFVDVTVSNGTDATATDELVVFGLGALDPVEREVTCVAGATWTLSLAVPGHVAASLDGNTVRAQLDGSAANDSVELALDDAFADADAGVGDAASASQTGVSATVDRSLSADTVAATERFQEYVAIELDRDVHDLTLVLDGEEHAVGSASAGIERRLERKHAVAVDGQHRVEGGRVVADGNDAGEFDAATASVVDGEIAARTTVECGDSRVHVDGEIENRTGDYVDVVGVRVDRLGTWDLRLGDALAPGEVVVWAGDVAPSETDVTAAESALGVTVEFGDPEAPAEFQSLAPVERASTDGLADRLEAAVGEGTRVRDEYSNVALELTNVGDRVERDLELSAAGDVVNDVVYVPERIDELAPGETAVHPIDVKPAGESLSLDVTVHGGEQTARIELEGPVAPGDGEWDASHRDAWRARWVGGSADDAVSYPEHVATDYERTR</sequence>
<dbReference type="RefSeq" id="WP_336352127.1">
    <property type="nucleotide sequence ID" value="NZ_JAZAQL010000005.1"/>
</dbReference>
<dbReference type="SUPFAM" id="SSF50998">
    <property type="entry name" value="Quinoprotein alcohol dehydrogenase-like"/>
    <property type="match status" value="1"/>
</dbReference>
<dbReference type="EMBL" id="JBHSXN010000005">
    <property type="protein sequence ID" value="MFC6955191.1"/>
    <property type="molecule type" value="Genomic_DNA"/>
</dbReference>
<protein>
    <recommendedName>
        <fullName evidence="3">PQQ-like domain-containing protein</fullName>
    </recommendedName>
</protein>
<organism evidence="1 2">
    <name type="scientific">Halorubellus litoreus</name>
    <dbReference type="NCBI Taxonomy" id="755308"/>
    <lineage>
        <taxon>Archaea</taxon>
        <taxon>Methanobacteriati</taxon>
        <taxon>Methanobacteriota</taxon>
        <taxon>Stenosarchaea group</taxon>
        <taxon>Halobacteria</taxon>
        <taxon>Halobacteriales</taxon>
        <taxon>Halorubellaceae</taxon>
        <taxon>Halorubellus</taxon>
    </lineage>
</organism>
<evidence type="ECO:0008006" key="3">
    <source>
        <dbReference type="Google" id="ProtNLM"/>
    </source>
</evidence>
<dbReference type="InterPro" id="IPR015943">
    <property type="entry name" value="WD40/YVTN_repeat-like_dom_sf"/>
</dbReference>
<keyword evidence="2" id="KW-1185">Reference proteome</keyword>
<proteinExistence type="predicted"/>
<name>A0ABD5VJE6_9EURY</name>
<dbReference type="Proteomes" id="UP001596395">
    <property type="component" value="Unassembled WGS sequence"/>
</dbReference>